<accession>A0A9P5A573</accession>
<keyword evidence="2" id="KW-1185">Reference proteome</keyword>
<dbReference type="Proteomes" id="UP000730481">
    <property type="component" value="Unassembled WGS sequence"/>
</dbReference>
<proteinExistence type="predicted"/>
<reference evidence="1" key="1">
    <citation type="journal article" date="2017" name="Mycologia">
        <title>Fusarium algeriense, sp. nov., a novel toxigenic crown rot pathogen of durum wheat from Algeria is nested in the Fusarium burgessii species complex.</title>
        <authorList>
            <person name="Laraba I."/>
            <person name="Keddad A."/>
            <person name="Boureghda H."/>
            <person name="Abdallah N."/>
            <person name="Vaughan M.M."/>
            <person name="Proctor R.H."/>
            <person name="Busman M."/>
            <person name="O'Donnell K."/>
        </authorList>
    </citation>
    <scope>NUCLEOTIDE SEQUENCE</scope>
    <source>
        <strain evidence="1">NRRL 25174</strain>
    </source>
</reference>
<comment type="caution">
    <text evidence="1">The sequence shown here is derived from an EMBL/GenBank/DDBJ whole genome shotgun (WGS) entry which is preliminary data.</text>
</comment>
<sequence>MEPTKRRFRETVYSSVWGKVPGLAFPKLTSPWLSQELEDQARLKRAKQVWDTLALMEKYPGIDLIGFTDPGSSIINMTSREHKANNTKPTTPRFDEKELEEDAKFNFSDVSLKEEDSTFAEATSQVPKLQHRLDELCPTELDKPLARHLKDVQSIMRDMDFEGPQSAFYKGSPKAMPSEDPEQASNHGLTILQLCASVGATIFLGGWGVGDHIAMVTTEAKKSLLDDIREMHVIQNLHVDMNEKLSKDRRMLVDIGKQVAEIRTNIELVRIDRKGLDDVEARAINL</sequence>
<protein>
    <submittedName>
        <fullName evidence="1">Uncharacterized protein</fullName>
    </submittedName>
</protein>
<name>A0A9P5A573_9HYPO</name>
<dbReference type="EMBL" id="PVQB02001066">
    <property type="protein sequence ID" value="KAF4332495.1"/>
    <property type="molecule type" value="Genomic_DNA"/>
</dbReference>
<dbReference type="OrthoDB" id="5069498at2759"/>
<reference evidence="1" key="2">
    <citation type="submission" date="2020-02" db="EMBL/GenBank/DDBJ databases">
        <title>Identification and distribution of gene clusters putatively required for synthesis of sphingolipid metabolism inhibitors in phylogenetically diverse species of the filamentous fungus Fusarium.</title>
        <authorList>
            <person name="Kim H.-S."/>
            <person name="Busman M."/>
            <person name="Brown D.W."/>
            <person name="Divon H."/>
            <person name="Uhlig S."/>
            <person name="Proctor R.H."/>
        </authorList>
    </citation>
    <scope>NUCLEOTIDE SEQUENCE</scope>
    <source>
        <strain evidence="1">NRRL 25174</strain>
    </source>
</reference>
<gene>
    <name evidence="1" type="ORF">FBEOM_13706</name>
</gene>
<evidence type="ECO:0000313" key="2">
    <source>
        <dbReference type="Proteomes" id="UP000730481"/>
    </source>
</evidence>
<evidence type="ECO:0000313" key="1">
    <source>
        <dbReference type="EMBL" id="KAF4332495.1"/>
    </source>
</evidence>
<organism evidence="1 2">
    <name type="scientific">Fusarium beomiforme</name>
    <dbReference type="NCBI Taxonomy" id="44412"/>
    <lineage>
        <taxon>Eukaryota</taxon>
        <taxon>Fungi</taxon>
        <taxon>Dikarya</taxon>
        <taxon>Ascomycota</taxon>
        <taxon>Pezizomycotina</taxon>
        <taxon>Sordariomycetes</taxon>
        <taxon>Hypocreomycetidae</taxon>
        <taxon>Hypocreales</taxon>
        <taxon>Nectriaceae</taxon>
        <taxon>Fusarium</taxon>
        <taxon>Fusarium burgessii species complex</taxon>
    </lineage>
</organism>
<dbReference type="AlphaFoldDB" id="A0A9P5A573"/>